<dbReference type="Pfam" id="PF00583">
    <property type="entry name" value="Acetyltransf_1"/>
    <property type="match status" value="1"/>
</dbReference>
<dbReference type="PANTHER" id="PTHR10545">
    <property type="entry name" value="DIAMINE N-ACETYLTRANSFERASE"/>
    <property type="match status" value="1"/>
</dbReference>
<dbReference type="Gene3D" id="3.40.630.30">
    <property type="match status" value="1"/>
</dbReference>
<evidence type="ECO:0000256" key="1">
    <source>
        <dbReference type="ARBA" id="ARBA00008694"/>
    </source>
</evidence>
<dbReference type="CDD" id="cd04301">
    <property type="entry name" value="NAT_SF"/>
    <property type="match status" value="1"/>
</dbReference>
<name>A0A7X0DEH3_9HYPH</name>
<dbReference type="Proteomes" id="UP000535501">
    <property type="component" value="Unassembled WGS sequence"/>
</dbReference>
<protein>
    <submittedName>
        <fullName evidence="5">GNAT superfamily N-acetyltransferase</fullName>
    </submittedName>
</protein>
<comment type="caution">
    <text evidence="5">The sequence shown here is derived from an EMBL/GenBank/DDBJ whole genome shotgun (WGS) entry which is preliminary data.</text>
</comment>
<dbReference type="InterPro" id="IPR051016">
    <property type="entry name" value="Diverse_Substrate_AcTransf"/>
</dbReference>
<comment type="similarity">
    <text evidence="1">Belongs to the acetyltransferase family.</text>
</comment>
<dbReference type="RefSeq" id="WP_077548177.1">
    <property type="nucleotide sequence ID" value="NZ_CANLQM010000009.1"/>
</dbReference>
<dbReference type="FunFam" id="3.40.630.30:FF:000064">
    <property type="entry name" value="GNAT family acetyltransferase"/>
    <property type="match status" value="1"/>
</dbReference>
<dbReference type="InterPro" id="IPR016181">
    <property type="entry name" value="Acyl_CoA_acyltransferase"/>
</dbReference>
<evidence type="ECO:0000256" key="3">
    <source>
        <dbReference type="ARBA" id="ARBA00023315"/>
    </source>
</evidence>
<evidence type="ECO:0000313" key="6">
    <source>
        <dbReference type="Proteomes" id="UP000535501"/>
    </source>
</evidence>
<dbReference type="AlphaFoldDB" id="A0A7X0DEH3"/>
<keyword evidence="6" id="KW-1185">Reference proteome</keyword>
<evidence type="ECO:0000313" key="5">
    <source>
        <dbReference type="EMBL" id="MBB6181101.1"/>
    </source>
</evidence>
<feature type="domain" description="N-acetyltransferase" evidence="4">
    <location>
        <begin position="3"/>
        <end position="159"/>
    </location>
</feature>
<dbReference type="EMBL" id="JACHEJ010000008">
    <property type="protein sequence ID" value="MBB6181101.1"/>
    <property type="molecule type" value="Genomic_DNA"/>
</dbReference>
<proteinExistence type="inferred from homology"/>
<accession>A0A7X0DEH3</accession>
<dbReference type="SUPFAM" id="SSF55729">
    <property type="entry name" value="Acyl-CoA N-acyltransferases (Nat)"/>
    <property type="match status" value="1"/>
</dbReference>
<keyword evidence="3" id="KW-0012">Acyltransferase</keyword>
<reference evidence="5 6" key="1">
    <citation type="submission" date="2020-08" db="EMBL/GenBank/DDBJ databases">
        <title>Genomic Encyclopedia of Type Strains, Phase IV (KMG-IV): sequencing the most valuable type-strain genomes for metagenomic binning, comparative biology and taxonomic classification.</title>
        <authorList>
            <person name="Goeker M."/>
        </authorList>
    </citation>
    <scope>NUCLEOTIDE SEQUENCE [LARGE SCALE GENOMIC DNA]</scope>
    <source>
        <strain evidence="5 6">DSM 102134</strain>
    </source>
</reference>
<dbReference type="PROSITE" id="PS51186">
    <property type="entry name" value="GNAT"/>
    <property type="match status" value="1"/>
</dbReference>
<gene>
    <name evidence="5" type="ORF">HNQ75_003086</name>
</gene>
<sequence>MNYTIRAATADDVGIILRFITELAIYEKAEEEVEATEASLAASMFGPQAVTEAAILEADGAPAGFAVWFFNYSTWQARNGLYLEDLYVSPRYRGAGAGRLLLRHLAKIAVERGCGRFEWSVLDWNEPAIRVYETIGARPQSEWVRYRLTGDSLKAFAAS</sequence>
<organism evidence="5 6">
    <name type="scientific">Pseudorhizobium flavum</name>
    <dbReference type="NCBI Taxonomy" id="1335061"/>
    <lineage>
        <taxon>Bacteria</taxon>
        <taxon>Pseudomonadati</taxon>
        <taxon>Pseudomonadota</taxon>
        <taxon>Alphaproteobacteria</taxon>
        <taxon>Hyphomicrobiales</taxon>
        <taxon>Rhizobiaceae</taxon>
        <taxon>Rhizobium/Agrobacterium group</taxon>
        <taxon>Pseudorhizobium</taxon>
    </lineage>
</organism>
<dbReference type="GO" id="GO:0008080">
    <property type="term" value="F:N-acetyltransferase activity"/>
    <property type="evidence" value="ECO:0007669"/>
    <property type="project" value="UniProtKB-ARBA"/>
</dbReference>
<evidence type="ECO:0000259" key="4">
    <source>
        <dbReference type="PROSITE" id="PS51186"/>
    </source>
</evidence>
<dbReference type="PANTHER" id="PTHR10545:SF29">
    <property type="entry name" value="GH14572P-RELATED"/>
    <property type="match status" value="1"/>
</dbReference>
<dbReference type="InterPro" id="IPR000182">
    <property type="entry name" value="GNAT_dom"/>
</dbReference>
<keyword evidence="2 5" id="KW-0808">Transferase</keyword>
<evidence type="ECO:0000256" key="2">
    <source>
        <dbReference type="ARBA" id="ARBA00022679"/>
    </source>
</evidence>